<keyword evidence="4 5" id="KW-0472">Membrane</keyword>
<evidence type="ECO:0000256" key="3">
    <source>
        <dbReference type="ARBA" id="ARBA00022989"/>
    </source>
</evidence>
<dbReference type="RefSeq" id="WP_265134492.1">
    <property type="nucleotide sequence ID" value="NZ_FXTX01000004.1"/>
</dbReference>
<feature type="transmembrane region" description="Helical" evidence="5">
    <location>
        <begin position="291"/>
        <end position="310"/>
    </location>
</feature>
<dbReference type="AlphaFoldDB" id="A0AA45WKF9"/>
<feature type="transmembrane region" description="Helical" evidence="5">
    <location>
        <begin position="6"/>
        <end position="25"/>
    </location>
</feature>
<feature type="transmembrane region" description="Helical" evidence="5">
    <location>
        <begin position="170"/>
        <end position="190"/>
    </location>
</feature>
<dbReference type="InterPro" id="IPR052561">
    <property type="entry name" value="ComplexI_Subunit1"/>
</dbReference>
<accession>A0AA45WKF9</accession>
<dbReference type="Pfam" id="PF00146">
    <property type="entry name" value="NADHdh"/>
    <property type="match status" value="1"/>
</dbReference>
<keyword evidence="2 5" id="KW-0812">Transmembrane</keyword>
<gene>
    <name evidence="6" type="ORF">SAMN06264868_10455</name>
</gene>
<evidence type="ECO:0000256" key="4">
    <source>
        <dbReference type="ARBA" id="ARBA00023136"/>
    </source>
</evidence>
<dbReference type="EMBL" id="FXTX01000004">
    <property type="protein sequence ID" value="SMP06508.1"/>
    <property type="molecule type" value="Genomic_DNA"/>
</dbReference>
<dbReference type="PANTHER" id="PTHR43359:SF1">
    <property type="entry name" value="FORMATE HYDROGENLYASE SUBUNIT 4-RELATED"/>
    <property type="match status" value="1"/>
</dbReference>
<feature type="transmembrane region" description="Helical" evidence="5">
    <location>
        <begin position="255"/>
        <end position="279"/>
    </location>
</feature>
<sequence>MENILIGIFQLIVIVVVAPFLKAFIHKIKAILRGQKGHSLFQPYRDIYKLLQKEAVISKDASFISRTAPYMIFLSTIWAVLFLPVINSYTLLSFTGDIIAVVYILAFGTFFFVLYGMDQASAFGGLGSSREITISSLAEPALMLIIFTFAIQTGSTNISEIFSKIHQTGIATFPVSYIFALMALFIIALAENGRIPIDNPETHLELTMVHEAMILEASGRHLALIEMASYIKLAVFITIASNIFIPIGFYNEATITAILIGVIFYIIKLLIFAIPIAVVEMSIAKFRFFRVPEIIMLGFVLSVISLILHYL</sequence>
<comment type="caution">
    <text evidence="6">The sequence shown here is derived from an EMBL/GenBank/DDBJ whole genome shotgun (WGS) entry which is preliminary data.</text>
</comment>
<evidence type="ECO:0000256" key="5">
    <source>
        <dbReference type="SAM" id="Phobius"/>
    </source>
</evidence>
<keyword evidence="7" id="KW-1185">Reference proteome</keyword>
<reference evidence="6" key="1">
    <citation type="submission" date="2017-05" db="EMBL/GenBank/DDBJ databases">
        <authorList>
            <person name="Varghese N."/>
            <person name="Submissions S."/>
        </authorList>
    </citation>
    <scope>NUCLEOTIDE SEQUENCE</scope>
    <source>
        <strain evidence="6">DSM 18763</strain>
    </source>
</reference>
<dbReference type="InterPro" id="IPR001694">
    <property type="entry name" value="NADH_UbQ_OxRdtase_su1/FPO"/>
</dbReference>
<protein>
    <submittedName>
        <fullName evidence="6">Formate hydrogenlyase subunit 4</fullName>
    </submittedName>
</protein>
<proteinExistence type="predicted"/>
<evidence type="ECO:0000313" key="7">
    <source>
        <dbReference type="Proteomes" id="UP001157947"/>
    </source>
</evidence>
<dbReference type="PANTHER" id="PTHR43359">
    <property type="entry name" value="FORMATE HYDROGENLYASE SUBUNIT 4"/>
    <property type="match status" value="1"/>
</dbReference>
<keyword evidence="3 5" id="KW-1133">Transmembrane helix</keyword>
<organism evidence="6 7">
    <name type="scientific">Venenivibrio stagnispumantis</name>
    <dbReference type="NCBI Taxonomy" id="407998"/>
    <lineage>
        <taxon>Bacteria</taxon>
        <taxon>Pseudomonadati</taxon>
        <taxon>Aquificota</taxon>
        <taxon>Aquificia</taxon>
        <taxon>Aquificales</taxon>
        <taxon>Hydrogenothermaceae</taxon>
        <taxon>Venenivibrio</taxon>
    </lineage>
</organism>
<feature type="transmembrane region" description="Helical" evidence="5">
    <location>
        <begin position="230"/>
        <end position="249"/>
    </location>
</feature>
<name>A0AA45WKF9_9AQUI</name>
<evidence type="ECO:0000313" key="6">
    <source>
        <dbReference type="EMBL" id="SMP06508.1"/>
    </source>
</evidence>
<dbReference type="Proteomes" id="UP001157947">
    <property type="component" value="Unassembled WGS sequence"/>
</dbReference>
<feature type="transmembrane region" description="Helical" evidence="5">
    <location>
        <begin position="68"/>
        <end position="86"/>
    </location>
</feature>
<evidence type="ECO:0000256" key="2">
    <source>
        <dbReference type="ARBA" id="ARBA00022692"/>
    </source>
</evidence>
<comment type="subcellular location">
    <subcellularLocation>
        <location evidence="1">Membrane</location>
        <topology evidence="1">Multi-pass membrane protein</topology>
    </subcellularLocation>
</comment>
<feature type="transmembrane region" description="Helical" evidence="5">
    <location>
        <begin position="98"/>
        <end position="117"/>
    </location>
</feature>
<evidence type="ECO:0000256" key="1">
    <source>
        <dbReference type="ARBA" id="ARBA00004141"/>
    </source>
</evidence>
<dbReference type="GO" id="GO:0005886">
    <property type="term" value="C:plasma membrane"/>
    <property type="evidence" value="ECO:0007669"/>
    <property type="project" value="TreeGrafter"/>
</dbReference>
<feature type="transmembrane region" description="Helical" evidence="5">
    <location>
        <begin position="137"/>
        <end position="158"/>
    </location>
</feature>